<dbReference type="Pfam" id="PF07228">
    <property type="entry name" value="SpoIIE"/>
    <property type="match status" value="1"/>
</dbReference>
<evidence type="ECO:0000313" key="4">
    <source>
        <dbReference type="EMBL" id="AKL94151.1"/>
    </source>
</evidence>
<dbReference type="InterPro" id="IPR001932">
    <property type="entry name" value="PPM-type_phosphatase-like_dom"/>
</dbReference>
<protein>
    <recommendedName>
        <fullName evidence="1">Stage 0 sporulation protein A homolog</fullName>
    </recommendedName>
</protein>
<accession>A0A0D8IEU7</accession>
<dbReference type="RefSeq" id="WP_044823012.1">
    <property type="nucleotide sequence ID" value="NZ_CP009687.1"/>
</dbReference>
<dbReference type="AlphaFoldDB" id="A0A0D8IEU7"/>
<dbReference type="SUPFAM" id="SSF81606">
    <property type="entry name" value="PP2C-like"/>
    <property type="match status" value="1"/>
</dbReference>
<dbReference type="PROSITE" id="PS50110">
    <property type="entry name" value="RESPONSE_REGULATORY"/>
    <property type="match status" value="1"/>
</dbReference>
<evidence type="ECO:0000256" key="2">
    <source>
        <dbReference type="ARBA" id="ARBA00022801"/>
    </source>
</evidence>
<dbReference type="SMART" id="SM00331">
    <property type="entry name" value="PP2C_SIG"/>
    <property type="match status" value="1"/>
</dbReference>
<gene>
    <name evidence="4" type="ORF">CACET_c06410</name>
</gene>
<dbReference type="OrthoDB" id="9763484at2"/>
<keyword evidence="2" id="KW-0378">Hydrolase</keyword>
<dbReference type="Gene3D" id="3.40.50.2300">
    <property type="match status" value="1"/>
</dbReference>
<dbReference type="Gene3D" id="3.60.40.10">
    <property type="entry name" value="PPM-type phosphatase domain"/>
    <property type="match status" value="1"/>
</dbReference>
<dbReference type="InterPro" id="IPR052016">
    <property type="entry name" value="Bact_Sigma-Reg"/>
</dbReference>
<dbReference type="Proteomes" id="UP000035704">
    <property type="component" value="Chromosome"/>
</dbReference>
<dbReference type="PATRIC" id="fig|84022.5.peg.1448"/>
<reference evidence="4 5" key="1">
    <citation type="submission" date="2014-10" db="EMBL/GenBank/DDBJ databases">
        <title>Genome sequence of Clostridium aceticum DSM 1496.</title>
        <authorList>
            <person name="Poehlein A."/>
            <person name="Schiel-Bengelsdorf B."/>
            <person name="Gottschalk G."/>
            <person name="Duerre P."/>
            <person name="Daniel R."/>
        </authorList>
    </citation>
    <scope>NUCLEOTIDE SEQUENCE [LARGE SCALE GENOMIC DNA]</scope>
    <source>
        <strain evidence="4 5">DSM 1496</strain>
    </source>
</reference>
<name>A0A0D8IEU7_9CLOT</name>
<sequence length="406" mass="46907">MGYGKALILHEETDDHWDIKKILRRYGHEVIERSIASNIIVEVLSLMPHIIIMDIQGQEGAYLEVCKLLKEDDRTSEIPLMAVLRGKAFYQKLQWIEYGINDYIQEPFDEKEFMLKVKNNLKLSSLQQKHNKTKKALKESLAIINKQKVELENNLTMASKIQEALIPKSLGNIPNCSFFWHFQPSGKVGGDTFDVFMLDEDHMGLYVIDVMGHGVASSMLAVALSEFLILDVDRGSPLKKKIDRPPYYEIISPLEVINYLNKRFPFTKYHQYFTIFYMVLNVKTGVLKYVRAAHPSPILVRDDGEVTELDGYGTPVGFEFTEGYEEKTIYLESGDHLIIYTDGLLELKAENGKTLEYDGLMEYLQNEIQHSYPNHYLTYNLNQLAKAQEKLKDDLSVLEMKWIKFL</sequence>
<dbReference type="InterPro" id="IPR011006">
    <property type="entry name" value="CheY-like_superfamily"/>
</dbReference>
<organism evidence="4 5">
    <name type="scientific">Clostridium aceticum</name>
    <dbReference type="NCBI Taxonomy" id="84022"/>
    <lineage>
        <taxon>Bacteria</taxon>
        <taxon>Bacillati</taxon>
        <taxon>Bacillota</taxon>
        <taxon>Clostridia</taxon>
        <taxon>Eubacteriales</taxon>
        <taxon>Clostridiaceae</taxon>
        <taxon>Clostridium</taxon>
    </lineage>
</organism>
<dbReference type="STRING" id="84022.CACET_c06410"/>
<proteinExistence type="predicted"/>
<dbReference type="SUPFAM" id="SSF52172">
    <property type="entry name" value="CheY-like"/>
    <property type="match status" value="1"/>
</dbReference>
<dbReference type="EMBL" id="CP009687">
    <property type="protein sequence ID" value="AKL94151.1"/>
    <property type="molecule type" value="Genomic_DNA"/>
</dbReference>
<dbReference type="InterPro" id="IPR001789">
    <property type="entry name" value="Sig_transdc_resp-reg_receiver"/>
</dbReference>
<evidence type="ECO:0000313" key="5">
    <source>
        <dbReference type="Proteomes" id="UP000035704"/>
    </source>
</evidence>
<dbReference type="GO" id="GO:0000160">
    <property type="term" value="P:phosphorelay signal transduction system"/>
    <property type="evidence" value="ECO:0007669"/>
    <property type="project" value="InterPro"/>
</dbReference>
<dbReference type="PANTHER" id="PTHR43156">
    <property type="entry name" value="STAGE II SPORULATION PROTEIN E-RELATED"/>
    <property type="match status" value="1"/>
</dbReference>
<dbReference type="KEGG" id="cace:CACET_c06410"/>
<dbReference type="PANTHER" id="PTHR43156:SF2">
    <property type="entry name" value="STAGE II SPORULATION PROTEIN E"/>
    <property type="match status" value="1"/>
</dbReference>
<dbReference type="InterPro" id="IPR036457">
    <property type="entry name" value="PPM-type-like_dom_sf"/>
</dbReference>
<evidence type="ECO:0000256" key="3">
    <source>
        <dbReference type="ARBA" id="ARBA00024867"/>
    </source>
</evidence>
<keyword evidence="5" id="KW-1185">Reference proteome</keyword>
<evidence type="ECO:0000256" key="1">
    <source>
        <dbReference type="ARBA" id="ARBA00018672"/>
    </source>
</evidence>
<comment type="function">
    <text evidence="3">May play the central regulatory role in sporulation. It may be an element of the effector pathway responsible for the activation of sporulation genes in response to nutritional stress. Spo0A may act in concert with spo0H (a sigma factor) to control the expression of some genes that are critical to the sporulation process.</text>
</comment>
<dbReference type="GO" id="GO:0016791">
    <property type="term" value="F:phosphatase activity"/>
    <property type="evidence" value="ECO:0007669"/>
    <property type="project" value="TreeGrafter"/>
</dbReference>